<comment type="caution">
    <text evidence="2">The sequence shown here is derived from an EMBL/GenBank/DDBJ whole genome shotgun (WGS) entry which is preliminary data.</text>
</comment>
<dbReference type="Proteomes" id="UP001172159">
    <property type="component" value="Unassembled WGS sequence"/>
</dbReference>
<dbReference type="PANTHER" id="PTHR12224:SF0">
    <property type="entry name" value="BETA-1,4-MANNOSYL-GLYCOPROTEIN 4-BETA-N-ACETYLGLUCOSAMINYLTRANSFERASE"/>
    <property type="match status" value="1"/>
</dbReference>
<feature type="compositionally biased region" description="Low complexity" evidence="1">
    <location>
        <begin position="71"/>
        <end position="84"/>
    </location>
</feature>
<accession>A0AA40B7J8</accession>
<proteinExistence type="predicted"/>
<dbReference type="EMBL" id="JAUKTV010000009">
    <property type="protein sequence ID" value="KAK0729105.1"/>
    <property type="molecule type" value="Genomic_DNA"/>
</dbReference>
<feature type="region of interest" description="Disordered" evidence="1">
    <location>
        <begin position="66"/>
        <end position="85"/>
    </location>
</feature>
<dbReference type="InterPro" id="IPR006813">
    <property type="entry name" value="Glyco_trans_17"/>
</dbReference>
<dbReference type="Pfam" id="PF04724">
    <property type="entry name" value="Glyco_transf_17"/>
    <property type="match status" value="1"/>
</dbReference>
<evidence type="ECO:0000313" key="2">
    <source>
        <dbReference type="EMBL" id="KAK0729105.1"/>
    </source>
</evidence>
<dbReference type="PANTHER" id="PTHR12224">
    <property type="entry name" value="BETA-1,4-MANNOSYL-GLYCOPROTEIN BETA-1,4-N-ACETYLGLUCOSAMINYL-TRANSFERASE"/>
    <property type="match status" value="1"/>
</dbReference>
<name>A0AA40B7J8_9PEZI</name>
<dbReference type="GO" id="GO:0016020">
    <property type="term" value="C:membrane"/>
    <property type="evidence" value="ECO:0007669"/>
    <property type="project" value="InterPro"/>
</dbReference>
<evidence type="ECO:0000313" key="3">
    <source>
        <dbReference type="Proteomes" id="UP001172159"/>
    </source>
</evidence>
<dbReference type="AlphaFoldDB" id="A0AA40B7J8"/>
<reference evidence="2" key="1">
    <citation type="submission" date="2023-06" db="EMBL/GenBank/DDBJ databases">
        <title>Genome-scale phylogeny and comparative genomics of the fungal order Sordariales.</title>
        <authorList>
            <consortium name="Lawrence Berkeley National Laboratory"/>
            <person name="Hensen N."/>
            <person name="Bonometti L."/>
            <person name="Westerberg I."/>
            <person name="Brannstrom I.O."/>
            <person name="Guillou S."/>
            <person name="Cros-Aarteil S."/>
            <person name="Calhoun S."/>
            <person name="Haridas S."/>
            <person name="Kuo A."/>
            <person name="Mondo S."/>
            <person name="Pangilinan J."/>
            <person name="Riley R."/>
            <person name="Labutti K."/>
            <person name="Andreopoulos B."/>
            <person name="Lipzen A."/>
            <person name="Chen C."/>
            <person name="Yanf M."/>
            <person name="Daum C."/>
            <person name="Ng V."/>
            <person name="Clum A."/>
            <person name="Steindorff A."/>
            <person name="Ohm R."/>
            <person name="Martin F."/>
            <person name="Silar P."/>
            <person name="Natvig D."/>
            <person name="Lalanne C."/>
            <person name="Gautier V."/>
            <person name="Ament-Velasquez S.L."/>
            <person name="Kruys A."/>
            <person name="Hutchinson M.I."/>
            <person name="Powell A.J."/>
            <person name="Barry K."/>
            <person name="Miller A.N."/>
            <person name="Grigoriev I.V."/>
            <person name="Debuchy R."/>
            <person name="Gladieux P."/>
            <person name="Thoren M.H."/>
            <person name="Johannesson H."/>
        </authorList>
    </citation>
    <scope>NUCLEOTIDE SEQUENCE</scope>
    <source>
        <strain evidence="2">CBS 540.89</strain>
    </source>
</reference>
<protein>
    <submittedName>
        <fullName evidence="2">Glycosyltransferase family 17-domain-containing protein</fullName>
    </submittedName>
</protein>
<sequence length="749" mass="86135">MSFELPVDREKPRCPYVAGFKKAVTPDTPHPPFGGSYKVSGPKPYESYVDIRNYTHTQHCIKHLEPDEAPKSSTPSKSPASGPSLVVDSVVRGGDEAGAQIVICHWENDSSAMKYIAKIYDPLYYKFEDAEIGLPTDVVWIAARDYSIEAAAYEELEAYEAKRQGDSGSIKGCYPEYFGSFSFDLKLVVGGVTYTRTLPLILIEYLDGSTMKEMIDDNQVPASDDARIHAFVCATKSHLKLGVAGVLQGDFAPRNIFFIGDLEIPKFRAAIFDFNIAKVLSRMNPPRTPPKINPISFVENPGWEVYFQQWLPKWFFTDEDRRKSELLRLWHRSFNPFEPSASTTKMGRLVPHVLKNAVPAPCLTMLTQLEIIGPIRFSNIQYYPEKLHEARRQPHITEKMALRTRRLWRYTKIAAILTTLYLLYDKLTFYTTNDTICRPHGWKPFVQSPSLPPRKVYDLTMINTELDWLEIRLNSTWSSVDYFVVVESPRTFTNLPKPLHLKSALSDPNSRLTPYKSKIIHHEITYPPSFSPKSTWNIEDFQRNAMLTQVFPLLSGAQSPSQNDVIVVSDIDEIPRPSTLNLLRQCHFPRRLTLSSRFYYYSFQFLHKGKEWPHPQATFYQGLANTILPNDLRIGDGPWPKKLFERETLRNAAWHCSSCFETMEEMLVKMKSFAHVSMNQEGFRDKKRMVERVREGRDLWDRPGEEYERVEGNEDLPGLLLMDGGQRERFGYLLDRDGEGAGFRDWEGE</sequence>
<gene>
    <name evidence="2" type="ORF">B0T21DRAFT_444815</name>
</gene>
<dbReference type="GO" id="GO:0003830">
    <property type="term" value="F:beta-1,4-mannosylglycoprotein 4-beta-N-acetylglucosaminyltransferase activity"/>
    <property type="evidence" value="ECO:0007669"/>
    <property type="project" value="InterPro"/>
</dbReference>
<organism evidence="2 3">
    <name type="scientific">Apiosordaria backusii</name>
    <dbReference type="NCBI Taxonomy" id="314023"/>
    <lineage>
        <taxon>Eukaryota</taxon>
        <taxon>Fungi</taxon>
        <taxon>Dikarya</taxon>
        <taxon>Ascomycota</taxon>
        <taxon>Pezizomycotina</taxon>
        <taxon>Sordariomycetes</taxon>
        <taxon>Sordariomycetidae</taxon>
        <taxon>Sordariales</taxon>
        <taxon>Lasiosphaeriaceae</taxon>
        <taxon>Apiosordaria</taxon>
    </lineage>
</organism>
<keyword evidence="3" id="KW-1185">Reference proteome</keyword>
<dbReference type="GO" id="GO:0006044">
    <property type="term" value="P:N-acetylglucosamine metabolic process"/>
    <property type="evidence" value="ECO:0007669"/>
    <property type="project" value="TreeGrafter"/>
</dbReference>
<evidence type="ECO:0000256" key="1">
    <source>
        <dbReference type="SAM" id="MobiDB-lite"/>
    </source>
</evidence>